<dbReference type="AlphaFoldDB" id="A0A931AXD6"/>
<sequence length="159" mass="17751">MAKKYTCLFIGACLSFFLIASPITFADTTTSTVTGEIISGEFSMTMPNDLNFQATLNGQKQALDLQPIKTKITDYRGQKEGWQLTVKSPNFETYAQNYQLIINDQSISHNESIVYKQISQSLIKEISLPVQVEVLASAKAGSYSVDLEWNLQPTINIKE</sequence>
<organism evidence="2 3">
    <name type="scientific">Enterococcus lacertideformus</name>
    <dbReference type="NCBI Taxonomy" id="2771493"/>
    <lineage>
        <taxon>Bacteria</taxon>
        <taxon>Bacillati</taxon>
        <taxon>Bacillota</taxon>
        <taxon>Bacilli</taxon>
        <taxon>Lactobacillales</taxon>
        <taxon>Enterococcaceae</taxon>
        <taxon>Enterococcus</taxon>
    </lineage>
</organism>
<comment type="caution">
    <text evidence="2">The sequence shown here is derived from an EMBL/GenBank/DDBJ whole genome shotgun (WGS) entry which is preliminary data.</text>
</comment>
<evidence type="ECO:0000256" key="1">
    <source>
        <dbReference type="SAM" id="SignalP"/>
    </source>
</evidence>
<feature type="signal peptide" evidence="1">
    <location>
        <begin position="1"/>
        <end position="26"/>
    </location>
</feature>
<dbReference type="Proteomes" id="UP000637757">
    <property type="component" value="Unassembled WGS sequence"/>
</dbReference>
<keyword evidence="1" id="KW-0732">Signal</keyword>
<feature type="chain" id="PRO_5037113389" description="WxL domain-containing protein" evidence="1">
    <location>
        <begin position="27"/>
        <end position="159"/>
    </location>
</feature>
<protein>
    <recommendedName>
        <fullName evidence="4">WxL domain-containing protein</fullName>
    </recommendedName>
</protein>
<evidence type="ECO:0000313" key="3">
    <source>
        <dbReference type="Proteomes" id="UP000637757"/>
    </source>
</evidence>
<proteinExistence type="predicted"/>
<evidence type="ECO:0008006" key="4">
    <source>
        <dbReference type="Google" id="ProtNLM"/>
    </source>
</evidence>
<accession>A0A931AXD6</accession>
<keyword evidence="3" id="KW-1185">Reference proteome</keyword>
<dbReference type="EMBL" id="JADAKE010000005">
    <property type="protein sequence ID" value="MBF8807313.1"/>
    <property type="molecule type" value="Genomic_DNA"/>
</dbReference>
<gene>
    <name evidence="2" type="ORF">IC227_01440</name>
</gene>
<reference evidence="2" key="1">
    <citation type="submission" date="2020-09" db="EMBL/GenBank/DDBJ databases">
        <title>Genomic insights into the novelty and pathogenicity of a unique biofilm-forming Enterococcus sp. bacteria (Enterococcus lacertideformus) identified in reptiles.</title>
        <authorList>
            <person name="Agius J.E."/>
            <person name="Phalen D.N."/>
            <person name="Rose K."/>
            <person name="Eden J.-S."/>
        </authorList>
    </citation>
    <scope>NUCLEOTIDE SEQUENCE</scope>
    <source>
        <strain evidence="2">PHRS 0518</strain>
    </source>
</reference>
<evidence type="ECO:0000313" key="2">
    <source>
        <dbReference type="EMBL" id="MBF8807313.1"/>
    </source>
</evidence>
<name>A0A931AXD6_9ENTE</name>